<keyword evidence="4" id="KW-1185">Reference proteome</keyword>
<feature type="region of interest" description="Disordered" evidence="1">
    <location>
        <begin position="1"/>
        <end position="73"/>
    </location>
</feature>
<dbReference type="OrthoDB" id="2343366at2759"/>
<dbReference type="GO" id="GO:0005525">
    <property type="term" value="F:GTP binding"/>
    <property type="evidence" value="ECO:0007669"/>
    <property type="project" value="InterPro"/>
</dbReference>
<dbReference type="Proteomes" id="UP000053989">
    <property type="component" value="Unassembled WGS sequence"/>
</dbReference>
<protein>
    <recommendedName>
        <fullName evidence="2">VWFA domain-containing protein</fullName>
    </recommendedName>
</protein>
<reference evidence="3 4" key="1">
    <citation type="submission" date="2014-04" db="EMBL/GenBank/DDBJ databases">
        <authorList>
            <consortium name="DOE Joint Genome Institute"/>
            <person name="Kuo A."/>
            <person name="Kohler A."/>
            <person name="Nagy L.G."/>
            <person name="Floudas D."/>
            <person name="Copeland A."/>
            <person name="Barry K.W."/>
            <person name="Cichocki N."/>
            <person name="Veneault-Fourrey C."/>
            <person name="LaButti K."/>
            <person name="Lindquist E.A."/>
            <person name="Lipzen A."/>
            <person name="Lundell T."/>
            <person name="Morin E."/>
            <person name="Murat C."/>
            <person name="Sun H."/>
            <person name="Tunlid A."/>
            <person name="Henrissat B."/>
            <person name="Grigoriev I.V."/>
            <person name="Hibbett D.S."/>
            <person name="Martin F."/>
            <person name="Nordberg H.P."/>
            <person name="Cantor M.N."/>
            <person name="Hua S.X."/>
        </authorList>
    </citation>
    <scope>NUCLEOTIDE SEQUENCE [LARGE SCALE GENOMIC DNA]</scope>
    <source>
        <strain evidence="3 4">Foug A</strain>
    </source>
</reference>
<organism evidence="3 4">
    <name type="scientific">Scleroderma citrinum Foug A</name>
    <dbReference type="NCBI Taxonomy" id="1036808"/>
    <lineage>
        <taxon>Eukaryota</taxon>
        <taxon>Fungi</taxon>
        <taxon>Dikarya</taxon>
        <taxon>Basidiomycota</taxon>
        <taxon>Agaricomycotina</taxon>
        <taxon>Agaricomycetes</taxon>
        <taxon>Agaricomycetidae</taxon>
        <taxon>Boletales</taxon>
        <taxon>Sclerodermatineae</taxon>
        <taxon>Sclerodermataceae</taxon>
        <taxon>Scleroderma</taxon>
    </lineage>
</organism>
<evidence type="ECO:0000256" key="1">
    <source>
        <dbReference type="SAM" id="MobiDB-lite"/>
    </source>
</evidence>
<dbReference type="InterPro" id="IPR036465">
    <property type="entry name" value="vWFA_dom_sf"/>
</dbReference>
<accession>A0A0C2Z6V7</accession>
<dbReference type="Pfam" id="PF02263">
    <property type="entry name" value="GBP"/>
    <property type="match status" value="1"/>
</dbReference>
<dbReference type="InParanoid" id="A0A0C2Z6V7"/>
<sequence>MDNSFKPPNLFDEDIDKPYGADGKDDSFTPPSHLDNENAESCIAGTQDKGKRKADEPVSAPTDDTGTKAAPESKCYIRSYSPYMDDGFSTDASTTSIRTESISEETISTVSTDATQHVKASGPKASVSKANDDIDSDESVYASAAESEPHMDYEGKTAEYINDVDDGDLARFIKGFYRILDLIAEQGSGGLVDKIVISETPFRAFINDICPGAYSSVTKVNFKALDELGIKPIGIYGSKQQIVRLMSQFHVIDETTAAQLLAESNDPHTQKKLRSGLYILRPELHTGPIEQIFLIYWPERDTWNDSAPHTVSRNRTTFMRYLTKLCDQVVALMSPEHAQAIVWNQHDEHGNNGASDSDIGSARIVNCVVARTTDQEESIKLRKSFQASSEQIILPELTPDNVPQQVPPKPFPLLGEATQGFMVAKFVAGQRKAQLPYSFSDLNLSHELKTHRLYLSESLNTEKLKILVHVGLKERFHELCDSWARQSKDINVTYKQKLEAQQSEAKAKVSHDTASLRYSIHETVVHQVLQLYPSLEQASFPYTGPLLGDTAVSFPTIESLYPSATRDFEQALNKRTSISDQNFRKSKQQICQFVELSSRTMELDHPIREQLLSHVVEGGLQSAKDFLDAICQGSGSSRKTESNLLRRAAAYVSGIFSKGDEDNYIVIRVQEAVKETAKAARKISDSVFLSDIVKADIVQASKLNLLAKEAQEIAISYLGTTISNLVDEIVLSAQRYQEARCIADINTKISNLETAKQHTERLQFVHQVNRESNQDGHVNTLHIDSVEEHKGNHTTYRLKGFKDIQTDPMMLFTIYPMNLSESDAHDLQLHPSFTPSPRFAHSHSFGLPLDFLIIRAQLLQGDKFLLVVSNRAGDLLVFLDRLHAIDGAIKNRRCKHLLFNKIGHHVRLVFDELRKMLVIVSSDKLLMHVYEFDDTLCFRAVGSSIPLKSWYPIEGTSIQNACSVTGTEDILLVDSQAHARIFSLVTQRFRPATLELPQIPSSVHSTPDGSCLLVSYENGPERTIAAYHWASFGSTDGIVLDAPHLPHDEPFVVTSLLPRKAVHLLSLDFSNHYLQSAALDITQRMTEFTFQEKHNRSYKRAKNTTAHNSLIDCHSDVWIRFPVLAAVQRETISSASLRNDKSLVFVTDRDFDKFDPYFSRMINHFELTSKKPTGGVLKSIKVSATTFPAIVWELCGAGQWNASQYRAGEWTVDLLCLIPIHIAVTKENRFIPLKDGVYSPELEQSLLGAEVNGIVDSISFGWYESLFQSYMSTKPVRVVSSMGEQSVGKSYALNHLVDTSFAGSAMRTTEGVWMSVTPTEKELIVALDFEGVHSIERSAQEDTLLVLFNTAISNLVLFRNNFALSRDITGLFQSFQSSATVLDPAANPLLFQSTLAIIIKDVVEADQEEIAREFSLKFQKIVQDEQESNFISCLHAGQLSIVPWPVIESREFYQLFPALKECLDQQVVTHRAAGEFLHVMKTLMAKLKANDWGAMSQTMAAHRAQLLSSLLPHALAFGCQELDPEREPLKNVDTDMPVEFPDTRSQFPMPGSQPEDRGRALSVLCSSWDQFASRQHIPDAEWTEGLSQYLEHIVGLRVDHVQEWLKQNLSRFQTGHASIEELWRTLENEVVDFKGNVRLCKVQCADCQLLCIQNRFHDGQHDCETNHRCVHQCVFCQEGGEQKDCTVVAGHAGKHRCVVNAHLCGEPCKLQGKVGCLNECTKGVDHVDDEHLCAAPVHACGLPCGLSDVVLSDGSIYSCHETCSHPSDVAHVRHQCEARLCSIKCQLCKRLCSNKDHVHGLEAGAIHLCGQEHPCTVMCASPGICEIETAPYSIQATFTGRQETFQYTKYSQVAKRLKCVQLVPPDMTKHEGPHTHSLDKKVIHFCEDKCKDCDYFCTLPIGHPQQEHDTRHGSMSRSRWMIEGPDDATLEIEGRRFSTNDEGAPMMCNLVCVSLGRHVHIENCRAEKPASCSGNDEIQHINIRSLPAASCPKDFVTHHLFWKRSGFKDPYSREEQATFAKCDSMCRGPDHASDAGNVVQPSYCVLPMFHPPCDPSVGAPDVGYISNDGHQFACRNPVMMQQAYHVIFVADQSSSMTCTDTRPLPNTPSSARIAARSNNRFGAVLSSLFEFWSARAAVTASSAHGARRDAYSVILFNSNSRTIVEHDFAKSPDHLLAELLPYGGSGGTNFTTAISLAQTVMERNWSTERSPVIIFLSDGECQVADETMDDLCRTSVRLGKPVSFHAVSFGSDTWSRSLRRMADIARAAQNNASSGSGGLPATSTVLSSYTKALDTVQLAQTFLGIAESLRKPRGALTSRR</sequence>
<proteinExistence type="predicted"/>
<evidence type="ECO:0000313" key="4">
    <source>
        <dbReference type="Proteomes" id="UP000053989"/>
    </source>
</evidence>
<reference evidence="4" key="2">
    <citation type="submission" date="2015-01" db="EMBL/GenBank/DDBJ databases">
        <title>Evolutionary Origins and Diversification of the Mycorrhizal Mutualists.</title>
        <authorList>
            <consortium name="DOE Joint Genome Institute"/>
            <consortium name="Mycorrhizal Genomics Consortium"/>
            <person name="Kohler A."/>
            <person name="Kuo A."/>
            <person name="Nagy L.G."/>
            <person name="Floudas D."/>
            <person name="Copeland A."/>
            <person name="Barry K.W."/>
            <person name="Cichocki N."/>
            <person name="Veneault-Fourrey C."/>
            <person name="LaButti K."/>
            <person name="Lindquist E.A."/>
            <person name="Lipzen A."/>
            <person name="Lundell T."/>
            <person name="Morin E."/>
            <person name="Murat C."/>
            <person name="Riley R."/>
            <person name="Ohm R."/>
            <person name="Sun H."/>
            <person name="Tunlid A."/>
            <person name="Henrissat B."/>
            <person name="Grigoriev I.V."/>
            <person name="Hibbett D.S."/>
            <person name="Martin F."/>
        </authorList>
    </citation>
    <scope>NUCLEOTIDE SEQUENCE [LARGE SCALE GENOMIC DNA]</scope>
    <source>
        <strain evidence="4">Foug A</strain>
    </source>
</reference>
<gene>
    <name evidence="3" type="ORF">SCLCIDRAFT_1219235</name>
</gene>
<dbReference type="PANTHER" id="PTHR22796:SF1">
    <property type="entry name" value="VWFA DOMAIN-CONTAINING PROTEIN"/>
    <property type="match status" value="1"/>
</dbReference>
<dbReference type="Gene3D" id="3.40.50.300">
    <property type="entry name" value="P-loop containing nucleotide triphosphate hydrolases"/>
    <property type="match status" value="1"/>
</dbReference>
<dbReference type="SUPFAM" id="SSF52540">
    <property type="entry name" value="P-loop containing nucleoside triphosphate hydrolases"/>
    <property type="match status" value="1"/>
</dbReference>
<dbReference type="Gene3D" id="3.40.50.410">
    <property type="entry name" value="von Willebrand factor, type A domain"/>
    <property type="match status" value="1"/>
</dbReference>
<dbReference type="PROSITE" id="PS50234">
    <property type="entry name" value="VWFA"/>
    <property type="match status" value="1"/>
</dbReference>
<dbReference type="PANTHER" id="PTHR22796">
    <property type="entry name" value="URG4-RELATED"/>
    <property type="match status" value="1"/>
</dbReference>
<name>A0A0C2Z6V7_9AGAM</name>
<dbReference type="HOGENOM" id="CLU_000401_0_0_1"/>
<evidence type="ECO:0000259" key="2">
    <source>
        <dbReference type="PROSITE" id="PS50234"/>
    </source>
</evidence>
<dbReference type="STRING" id="1036808.A0A0C2Z6V7"/>
<dbReference type="CDD" id="cd00198">
    <property type="entry name" value="vWFA"/>
    <property type="match status" value="1"/>
</dbReference>
<dbReference type="InterPro" id="IPR027417">
    <property type="entry name" value="P-loop_NTPase"/>
</dbReference>
<feature type="region of interest" description="Disordered" evidence="1">
    <location>
        <begin position="107"/>
        <end position="133"/>
    </location>
</feature>
<dbReference type="InterPro" id="IPR015894">
    <property type="entry name" value="Guanylate-bd_N"/>
</dbReference>
<dbReference type="SUPFAM" id="SSF53300">
    <property type="entry name" value="vWA-like"/>
    <property type="match status" value="1"/>
</dbReference>
<dbReference type="InterPro" id="IPR002035">
    <property type="entry name" value="VWF_A"/>
</dbReference>
<dbReference type="SMART" id="SM00327">
    <property type="entry name" value="VWA"/>
    <property type="match status" value="1"/>
</dbReference>
<evidence type="ECO:0000313" key="3">
    <source>
        <dbReference type="EMBL" id="KIM57718.1"/>
    </source>
</evidence>
<feature type="compositionally biased region" description="Basic and acidic residues" evidence="1">
    <location>
        <begin position="16"/>
        <end position="27"/>
    </location>
</feature>
<dbReference type="EMBL" id="KN822097">
    <property type="protein sequence ID" value="KIM57718.1"/>
    <property type="molecule type" value="Genomic_DNA"/>
</dbReference>
<dbReference type="GO" id="GO:0003924">
    <property type="term" value="F:GTPase activity"/>
    <property type="evidence" value="ECO:0007669"/>
    <property type="project" value="InterPro"/>
</dbReference>
<dbReference type="Pfam" id="PF13519">
    <property type="entry name" value="VWA_2"/>
    <property type="match status" value="1"/>
</dbReference>
<feature type="domain" description="VWFA" evidence="2">
    <location>
        <begin position="2085"/>
        <end position="2302"/>
    </location>
</feature>